<keyword evidence="10 12" id="KW-0289">Folate biosynthesis</keyword>
<proteinExistence type="inferred from homology"/>
<organism evidence="14 15">
    <name type="scientific">Marichromatium gracile</name>
    <name type="common">Chromatium gracile</name>
    <dbReference type="NCBI Taxonomy" id="1048"/>
    <lineage>
        <taxon>Bacteria</taxon>
        <taxon>Pseudomonadati</taxon>
        <taxon>Pseudomonadota</taxon>
        <taxon>Gammaproteobacteria</taxon>
        <taxon>Chromatiales</taxon>
        <taxon>Chromatiaceae</taxon>
        <taxon>Marichromatium</taxon>
    </lineage>
</organism>
<dbReference type="GO" id="GO:0046656">
    <property type="term" value="P:folic acid biosynthetic process"/>
    <property type="evidence" value="ECO:0007669"/>
    <property type="project" value="UniProtKB-KW"/>
</dbReference>
<reference evidence="14 15" key="1">
    <citation type="submission" date="2019-03" db="EMBL/GenBank/DDBJ databases">
        <title>Genomic Encyclopedia of Type Strains, Phase IV (KMG-IV): sequencing the most valuable type-strain genomes for metagenomic binning, comparative biology and taxonomic classification.</title>
        <authorList>
            <person name="Goeker M."/>
        </authorList>
    </citation>
    <scope>NUCLEOTIDE SEQUENCE [LARGE SCALE GENOMIC DNA]</scope>
    <source>
        <strain evidence="14 15">DSM 203</strain>
    </source>
</reference>
<dbReference type="RefSeq" id="WP_123141528.1">
    <property type="nucleotide sequence ID" value="NZ_NRRH01000005.1"/>
</dbReference>
<comment type="caution">
    <text evidence="14">The sequence shown here is derived from an EMBL/GenBank/DDBJ whole genome shotgun (WGS) entry which is preliminary data.</text>
</comment>
<comment type="cofactor">
    <cofactor evidence="2 12">
        <name>Mg(2+)</name>
        <dbReference type="ChEBI" id="CHEBI:18420"/>
    </cofactor>
</comment>
<dbReference type="GO" id="GO:0005829">
    <property type="term" value="C:cytosol"/>
    <property type="evidence" value="ECO:0007669"/>
    <property type="project" value="TreeGrafter"/>
</dbReference>
<dbReference type="NCBIfam" id="TIGR01496">
    <property type="entry name" value="DHPS"/>
    <property type="match status" value="1"/>
</dbReference>
<dbReference type="CDD" id="cd00739">
    <property type="entry name" value="DHPS"/>
    <property type="match status" value="1"/>
</dbReference>
<evidence type="ECO:0000256" key="11">
    <source>
        <dbReference type="ARBA" id="ARBA00030193"/>
    </source>
</evidence>
<evidence type="ECO:0000256" key="2">
    <source>
        <dbReference type="ARBA" id="ARBA00001946"/>
    </source>
</evidence>
<dbReference type="PANTHER" id="PTHR20941:SF1">
    <property type="entry name" value="FOLIC ACID SYNTHESIS PROTEIN FOL1"/>
    <property type="match status" value="1"/>
</dbReference>
<dbReference type="UniPathway" id="UPA00077">
    <property type="reaction ID" value="UER00156"/>
</dbReference>
<keyword evidence="7 12" id="KW-0808">Transferase</keyword>
<evidence type="ECO:0000256" key="12">
    <source>
        <dbReference type="RuleBase" id="RU361205"/>
    </source>
</evidence>
<evidence type="ECO:0000256" key="7">
    <source>
        <dbReference type="ARBA" id="ARBA00022679"/>
    </source>
</evidence>
<dbReference type="GO" id="GO:0046654">
    <property type="term" value="P:tetrahydrofolate biosynthetic process"/>
    <property type="evidence" value="ECO:0007669"/>
    <property type="project" value="UniProtKB-UniPathway"/>
</dbReference>
<dbReference type="GO" id="GO:0004156">
    <property type="term" value="F:dihydropteroate synthase activity"/>
    <property type="evidence" value="ECO:0007669"/>
    <property type="project" value="UniProtKB-EC"/>
</dbReference>
<dbReference type="SUPFAM" id="SSF51717">
    <property type="entry name" value="Dihydropteroate synthetase-like"/>
    <property type="match status" value="1"/>
</dbReference>
<dbReference type="InterPro" id="IPR045031">
    <property type="entry name" value="DHP_synth-like"/>
</dbReference>
<accession>A0A4V2W941</accession>
<dbReference type="Pfam" id="PF00809">
    <property type="entry name" value="Pterin_bind"/>
    <property type="match status" value="1"/>
</dbReference>
<dbReference type="EMBL" id="SMDC01000014">
    <property type="protein sequence ID" value="TCW33387.1"/>
    <property type="molecule type" value="Genomic_DNA"/>
</dbReference>
<comment type="catalytic activity">
    <reaction evidence="1">
        <text>(7,8-dihydropterin-6-yl)methyl diphosphate + 4-aminobenzoate = 7,8-dihydropteroate + diphosphate</text>
        <dbReference type="Rhea" id="RHEA:19949"/>
        <dbReference type="ChEBI" id="CHEBI:17836"/>
        <dbReference type="ChEBI" id="CHEBI:17839"/>
        <dbReference type="ChEBI" id="CHEBI:33019"/>
        <dbReference type="ChEBI" id="CHEBI:72950"/>
        <dbReference type="EC" id="2.5.1.15"/>
    </reaction>
</comment>
<comment type="function">
    <text evidence="12">Catalyzes the condensation of para-aminobenzoate (pABA) with 6-hydroxymethyl-7,8-dihydropterin diphosphate (DHPt-PP) to form 7,8-dihydropteroate (H2Pte), the immediate precursor of folate derivatives.</text>
</comment>
<feature type="domain" description="Pterin-binding" evidence="13">
    <location>
        <begin position="10"/>
        <end position="266"/>
    </location>
</feature>
<dbReference type="InterPro" id="IPR011005">
    <property type="entry name" value="Dihydropteroate_synth-like_sf"/>
</dbReference>
<keyword evidence="9 12" id="KW-0460">Magnesium</keyword>
<dbReference type="InterPro" id="IPR006390">
    <property type="entry name" value="DHP_synth_dom"/>
</dbReference>
<comment type="pathway">
    <text evidence="3 12">Cofactor biosynthesis; tetrahydrofolate biosynthesis; 7,8-dihydrofolate from 2-amino-4-hydroxy-6-hydroxymethyl-7,8-dihydropteridine diphosphate and 4-aminobenzoate: step 1/2.</text>
</comment>
<evidence type="ECO:0000259" key="13">
    <source>
        <dbReference type="PROSITE" id="PS50972"/>
    </source>
</evidence>
<evidence type="ECO:0000256" key="1">
    <source>
        <dbReference type="ARBA" id="ARBA00000012"/>
    </source>
</evidence>
<evidence type="ECO:0000256" key="9">
    <source>
        <dbReference type="ARBA" id="ARBA00022842"/>
    </source>
</evidence>
<evidence type="ECO:0000256" key="3">
    <source>
        <dbReference type="ARBA" id="ARBA00004763"/>
    </source>
</evidence>
<dbReference type="PROSITE" id="PS50972">
    <property type="entry name" value="PTERIN_BINDING"/>
    <property type="match status" value="1"/>
</dbReference>
<evidence type="ECO:0000256" key="5">
    <source>
        <dbReference type="ARBA" id="ARBA00012458"/>
    </source>
</evidence>
<protein>
    <recommendedName>
        <fullName evidence="6 12">Dihydropteroate synthase</fullName>
        <shortName evidence="12">DHPS</shortName>
        <ecNumber evidence="5 12">2.5.1.15</ecNumber>
    </recommendedName>
    <alternativeName>
        <fullName evidence="11 12">Dihydropteroate pyrophosphorylase</fullName>
    </alternativeName>
</protein>
<evidence type="ECO:0000256" key="10">
    <source>
        <dbReference type="ARBA" id="ARBA00022909"/>
    </source>
</evidence>
<evidence type="ECO:0000256" key="6">
    <source>
        <dbReference type="ARBA" id="ARBA00016919"/>
    </source>
</evidence>
<dbReference type="PANTHER" id="PTHR20941">
    <property type="entry name" value="FOLATE SYNTHESIS PROTEINS"/>
    <property type="match status" value="1"/>
</dbReference>
<dbReference type="InterPro" id="IPR000489">
    <property type="entry name" value="Pterin-binding_dom"/>
</dbReference>
<evidence type="ECO:0000256" key="4">
    <source>
        <dbReference type="ARBA" id="ARBA00009503"/>
    </source>
</evidence>
<dbReference type="FunFam" id="3.20.20.20:FF:000006">
    <property type="entry name" value="Dihydropteroate synthase"/>
    <property type="match status" value="1"/>
</dbReference>
<gene>
    <name evidence="14" type="ORF">EDC29_11434</name>
</gene>
<dbReference type="PROSITE" id="PS00793">
    <property type="entry name" value="DHPS_2"/>
    <property type="match status" value="1"/>
</dbReference>
<dbReference type="GO" id="GO:0046872">
    <property type="term" value="F:metal ion binding"/>
    <property type="evidence" value="ECO:0007669"/>
    <property type="project" value="UniProtKB-KW"/>
</dbReference>
<sequence>MHNQAPTAPPRIMGILNVTPDSFSDGGEHFAPEAAVAHGLALARAGADIIDVGGESTRPGSRAVPAAEQCERVLPVIGALRKRLPAGVEISIDTTSAEVARAALAAGASWINDTAAGEDDPGLLALAAETGATLVLMHRQGRPETMQQDPRYGDVTTEVEDYLLERARLARAAGVAAERILLDPGIGFGKTLAHNLALIAALDRLRAHGFAVLLGASRKRFLGAICDEPHPAALDAATAATTTAGVLAGIEVFRVHDVAGNRQAADVAWALRGAGMRATGTLVTG</sequence>
<dbReference type="EC" id="2.5.1.15" evidence="5 12"/>
<dbReference type="AlphaFoldDB" id="A0A4V2W941"/>
<name>A0A4V2W941_MARGR</name>
<comment type="similarity">
    <text evidence="4 12">Belongs to the DHPS family.</text>
</comment>
<keyword evidence="8 12" id="KW-0479">Metal-binding</keyword>
<dbReference type="PROSITE" id="PS00792">
    <property type="entry name" value="DHPS_1"/>
    <property type="match status" value="1"/>
</dbReference>
<dbReference type="Gene3D" id="3.20.20.20">
    <property type="entry name" value="Dihydropteroate synthase-like"/>
    <property type="match status" value="1"/>
</dbReference>
<evidence type="ECO:0000313" key="15">
    <source>
        <dbReference type="Proteomes" id="UP000295247"/>
    </source>
</evidence>
<evidence type="ECO:0000256" key="8">
    <source>
        <dbReference type="ARBA" id="ARBA00022723"/>
    </source>
</evidence>
<dbReference type="Proteomes" id="UP000295247">
    <property type="component" value="Unassembled WGS sequence"/>
</dbReference>
<evidence type="ECO:0000313" key="14">
    <source>
        <dbReference type="EMBL" id="TCW33387.1"/>
    </source>
</evidence>